<dbReference type="Proteomes" id="UP000001194">
    <property type="component" value="Unassembled WGS sequence"/>
</dbReference>
<sequence>MECLVKFRRRNALTIRLRQFVFRYLIRVLRSTRFKVNVEFKREHHKTTDIQAAPRRTKYLLNSLFFTSSRNFSYGFLCHPRHLLRLRLRLQ</sequence>
<dbReference type="HOGENOM" id="CLU_2427394_0_0_1"/>
<protein>
    <submittedName>
        <fullName evidence="1">Predicted protein</fullName>
    </submittedName>
</protein>
<dbReference type="KEGG" id="lbc:LACBIDRAFT_307711"/>
<organism evidence="2">
    <name type="scientific">Laccaria bicolor (strain S238N-H82 / ATCC MYA-4686)</name>
    <name type="common">Bicoloured deceiver</name>
    <name type="synonym">Laccaria laccata var. bicolor</name>
    <dbReference type="NCBI Taxonomy" id="486041"/>
    <lineage>
        <taxon>Eukaryota</taxon>
        <taxon>Fungi</taxon>
        <taxon>Dikarya</taxon>
        <taxon>Basidiomycota</taxon>
        <taxon>Agaricomycotina</taxon>
        <taxon>Agaricomycetes</taxon>
        <taxon>Agaricomycetidae</taxon>
        <taxon>Agaricales</taxon>
        <taxon>Agaricineae</taxon>
        <taxon>Hydnangiaceae</taxon>
        <taxon>Laccaria</taxon>
    </lineage>
</organism>
<dbReference type="AlphaFoldDB" id="B0DQS9"/>
<gene>
    <name evidence="1" type="ORF">LACBIDRAFT_307711</name>
</gene>
<accession>B0DQS9</accession>
<dbReference type="RefSeq" id="XP_001886227.1">
    <property type="nucleotide sequence ID" value="XM_001886192.1"/>
</dbReference>
<dbReference type="EMBL" id="DS547126">
    <property type="protein sequence ID" value="EDR03086.1"/>
    <property type="molecule type" value="Genomic_DNA"/>
</dbReference>
<dbReference type="GeneID" id="6081931"/>
<evidence type="ECO:0000313" key="2">
    <source>
        <dbReference type="Proteomes" id="UP000001194"/>
    </source>
</evidence>
<name>B0DQS9_LACBS</name>
<evidence type="ECO:0000313" key="1">
    <source>
        <dbReference type="EMBL" id="EDR03086.1"/>
    </source>
</evidence>
<proteinExistence type="predicted"/>
<keyword evidence="2" id="KW-1185">Reference proteome</keyword>
<dbReference type="InParanoid" id="B0DQS9"/>
<reference evidence="1" key="1">
    <citation type="journal article" date="2008" name="Nature">
        <title>The genome of Laccaria bicolor provides insights into mycorrhizal symbiosis.</title>
        <authorList>
            <person name="Martin F."/>
            <person name="Aerts A."/>
            <person name="Ahren D."/>
            <person name="Brun A."/>
            <person name="Danchin E.G.J."/>
            <person name="Duchaussoy F."/>
            <person name="Gibon J."/>
            <person name="Kohler A."/>
            <person name="Lindquist E."/>
            <person name="Pereda V."/>
            <person name="Salamov A."/>
            <person name="Shapiro H.J."/>
            <person name="Wuyts J."/>
            <person name="Blaudez D."/>
            <person name="Buee M."/>
            <person name="Brokstein P."/>
            <person name="Canbaeck B."/>
            <person name="Cohen D."/>
            <person name="Courty P.E."/>
            <person name="Coutinho P.M."/>
            <person name="Delaruelle C."/>
            <person name="Detter J.C."/>
            <person name="Deveau A."/>
            <person name="DiFazio S."/>
            <person name="Duplessis S."/>
            <person name="Fraissinet-Tachet L."/>
            <person name="Lucic E."/>
            <person name="Frey-Klett P."/>
            <person name="Fourrey C."/>
            <person name="Feussner I."/>
            <person name="Gay G."/>
            <person name="Grimwood J."/>
            <person name="Hoegger P.J."/>
            <person name="Jain P."/>
            <person name="Kilaru S."/>
            <person name="Labbe J."/>
            <person name="Lin Y.C."/>
            <person name="Legue V."/>
            <person name="Le Tacon F."/>
            <person name="Marmeisse R."/>
            <person name="Melayah D."/>
            <person name="Montanini B."/>
            <person name="Muratet M."/>
            <person name="Nehls U."/>
            <person name="Niculita-Hirzel H."/>
            <person name="Oudot-Le Secq M.P."/>
            <person name="Peter M."/>
            <person name="Quesneville H."/>
            <person name="Rajashekar B."/>
            <person name="Reich M."/>
            <person name="Rouhier N."/>
            <person name="Schmutz J."/>
            <person name="Yin T."/>
            <person name="Chalot M."/>
            <person name="Henrissat B."/>
            <person name="Kuees U."/>
            <person name="Lucas S."/>
            <person name="Van de Peer Y."/>
            <person name="Podila G.K."/>
            <person name="Polle A."/>
            <person name="Pukkila P.J."/>
            <person name="Richardson P.M."/>
            <person name="Rouze P."/>
            <person name="Sanders I.R."/>
            <person name="Stajich J.E."/>
            <person name="Tunlid A."/>
            <person name="Tuskan G."/>
            <person name="Grigoriev I.V."/>
        </authorList>
    </citation>
    <scope>NUCLEOTIDE SEQUENCE [LARGE SCALE GENOMIC DNA]</scope>
</reference>